<gene>
    <name evidence="1" type="ORF">HFA01_37630</name>
</gene>
<accession>A0A511WYG6</accession>
<reference evidence="1 2" key="1">
    <citation type="submission" date="2019-07" db="EMBL/GenBank/DDBJ databases">
        <title>Whole genome shotgun sequence of Halobacillus faecis NBRC 103569.</title>
        <authorList>
            <person name="Hosoyama A."/>
            <person name="Uohara A."/>
            <person name="Ohji S."/>
            <person name="Ichikawa N."/>
        </authorList>
    </citation>
    <scope>NUCLEOTIDE SEQUENCE [LARGE SCALE GENOMIC DNA]</scope>
    <source>
        <strain evidence="1 2">NBRC 103569</strain>
    </source>
</reference>
<dbReference type="RefSeq" id="WP_146818868.1">
    <property type="nucleotide sequence ID" value="NZ_BJYD01000042.1"/>
</dbReference>
<keyword evidence="2" id="KW-1185">Reference proteome</keyword>
<dbReference type="OrthoDB" id="2564399at2"/>
<proteinExistence type="predicted"/>
<dbReference type="AlphaFoldDB" id="A0A511WYG6"/>
<dbReference type="Proteomes" id="UP000321886">
    <property type="component" value="Unassembled WGS sequence"/>
</dbReference>
<evidence type="ECO:0000313" key="2">
    <source>
        <dbReference type="Proteomes" id="UP000321886"/>
    </source>
</evidence>
<evidence type="ECO:0000313" key="1">
    <source>
        <dbReference type="EMBL" id="GEN55501.1"/>
    </source>
</evidence>
<dbReference type="EMBL" id="BJYD01000042">
    <property type="protein sequence ID" value="GEN55501.1"/>
    <property type="molecule type" value="Genomic_DNA"/>
</dbReference>
<comment type="caution">
    <text evidence="1">The sequence shown here is derived from an EMBL/GenBank/DDBJ whole genome shotgun (WGS) entry which is preliminary data.</text>
</comment>
<sequence>MSKYLRLNEDEKDFIRTKVEACVVNGVVNWGLFDDLIKTLTRGKKMMIIDENGEFHFDEQIEKIDEAAYAREVLFEMKNDFEINRRTYDTRGPFLKVFRESNLQLVDVLNTNQRTQIMKLLLCSEYEEVLKWKGELMGAPQIAEYLGYKAYKGSFKKIFLKPVVDAGVLIPYREEGIKRTLYKFNSDIVFKGSLSNNPEFMKMFTKVLRGTIKRIEKIEATNARLEKKKLNSSAIGVLHALLPWCHIETSMICKNPSTSIVKDGETVQQAKNREARRKRGKIHKALTHADLRRICTKQSKTGMRKSLFDRHIETLKKAGVLLDMSSAGNRIYYLFPALVVSDKNQEVKEYSRSLVTQFLEVWGDSAENIIADLNIKTYIDEVKEEE</sequence>
<organism evidence="1 2">
    <name type="scientific">Halobacillus faecis</name>
    <dbReference type="NCBI Taxonomy" id="360184"/>
    <lineage>
        <taxon>Bacteria</taxon>
        <taxon>Bacillati</taxon>
        <taxon>Bacillota</taxon>
        <taxon>Bacilli</taxon>
        <taxon>Bacillales</taxon>
        <taxon>Bacillaceae</taxon>
        <taxon>Halobacillus</taxon>
    </lineage>
</organism>
<name>A0A511WYG6_9BACI</name>
<protein>
    <submittedName>
        <fullName evidence="1">Uncharacterized protein</fullName>
    </submittedName>
</protein>